<dbReference type="AlphaFoldDB" id="A0A498K343"/>
<name>A0A498K343_MALDO</name>
<evidence type="ECO:0000313" key="2">
    <source>
        <dbReference type="Proteomes" id="UP000290289"/>
    </source>
</evidence>
<reference evidence="1 2" key="1">
    <citation type="submission" date="2018-10" db="EMBL/GenBank/DDBJ databases">
        <title>A high-quality apple genome assembly.</title>
        <authorList>
            <person name="Hu J."/>
        </authorList>
    </citation>
    <scope>NUCLEOTIDE SEQUENCE [LARGE SCALE GENOMIC DNA]</scope>
    <source>
        <strain evidence="2">cv. HFTH1</strain>
        <tissue evidence="1">Young leaf</tissue>
    </source>
</reference>
<gene>
    <name evidence="1" type="ORF">DVH24_037913</name>
</gene>
<evidence type="ECO:0000313" key="1">
    <source>
        <dbReference type="EMBL" id="RXI00365.1"/>
    </source>
</evidence>
<keyword evidence="2" id="KW-1185">Reference proteome</keyword>
<dbReference type="EMBL" id="RDQH01000331">
    <property type="protein sequence ID" value="RXI00365.1"/>
    <property type="molecule type" value="Genomic_DNA"/>
</dbReference>
<accession>A0A498K343</accession>
<dbReference type="Proteomes" id="UP000290289">
    <property type="component" value="Chromosome 5"/>
</dbReference>
<sequence length="60" mass="6494">MILSVLGPDHVLANSHDNFSVGHPSWHCSQVNLLNFGVPIEPEASELSKASCCLEVGMYI</sequence>
<comment type="caution">
    <text evidence="1">The sequence shown here is derived from an EMBL/GenBank/DDBJ whole genome shotgun (WGS) entry which is preliminary data.</text>
</comment>
<protein>
    <submittedName>
        <fullName evidence="1">Uncharacterized protein</fullName>
    </submittedName>
</protein>
<proteinExistence type="predicted"/>
<organism evidence="1 2">
    <name type="scientific">Malus domestica</name>
    <name type="common">Apple</name>
    <name type="synonym">Pyrus malus</name>
    <dbReference type="NCBI Taxonomy" id="3750"/>
    <lineage>
        <taxon>Eukaryota</taxon>
        <taxon>Viridiplantae</taxon>
        <taxon>Streptophyta</taxon>
        <taxon>Embryophyta</taxon>
        <taxon>Tracheophyta</taxon>
        <taxon>Spermatophyta</taxon>
        <taxon>Magnoliopsida</taxon>
        <taxon>eudicotyledons</taxon>
        <taxon>Gunneridae</taxon>
        <taxon>Pentapetalae</taxon>
        <taxon>rosids</taxon>
        <taxon>fabids</taxon>
        <taxon>Rosales</taxon>
        <taxon>Rosaceae</taxon>
        <taxon>Amygdaloideae</taxon>
        <taxon>Maleae</taxon>
        <taxon>Malus</taxon>
    </lineage>
</organism>